<keyword evidence="2" id="KW-0238">DNA-binding</keyword>
<keyword evidence="3" id="KW-0804">Transcription</keyword>
<protein>
    <submittedName>
        <fullName evidence="5">GntR family transcriptional regulator</fullName>
    </submittedName>
</protein>
<keyword evidence="1" id="KW-0805">Transcription regulation</keyword>
<dbReference type="GO" id="GO:0003677">
    <property type="term" value="F:DNA binding"/>
    <property type="evidence" value="ECO:0007669"/>
    <property type="project" value="UniProtKB-KW"/>
</dbReference>
<dbReference type="AlphaFoldDB" id="A0A7S7NJQ1"/>
<organism evidence="5 6">
    <name type="scientific">Paludibaculum fermentans</name>
    <dbReference type="NCBI Taxonomy" id="1473598"/>
    <lineage>
        <taxon>Bacteria</taxon>
        <taxon>Pseudomonadati</taxon>
        <taxon>Acidobacteriota</taxon>
        <taxon>Terriglobia</taxon>
        <taxon>Bryobacterales</taxon>
        <taxon>Bryobacteraceae</taxon>
        <taxon>Paludibaculum</taxon>
    </lineage>
</organism>
<dbReference type="InterPro" id="IPR000524">
    <property type="entry name" value="Tscrpt_reg_HTH_GntR"/>
</dbReference>
<evidence type="ECO:0000313" key="6">
    <source>
        <dbReference type="Proteomes" id="UP000593892"/>
    </source>
</evidence>
<feature type="domain" description="HTH gntR-type" evidence="4">
    <location>
        <begin position="12"/>
        <end position="80"/>
    </location>
</feature>
<dbReference type="GO" id="GO:0003700">
    <property type="term" value="F:DNA-binding transcription factor activity"/>
    <property type="evidence" value="ECO:0007669"/>
    <property type="project" value="InterPro"/>
</dbReference>
<name>A0A7S7NJQ1_PALFE</name>
<dbReference type="PANTHER" id="PTHR38445:SF9">
    <property type="entry name" value="HTH-TYPE TRANSCRIPTIONAL REPRESSOR YTRA"/>
    <property type="match status" value="1"/>
</dbReference>
<sequence length="132" mass="14492">MIPFRVTLQSGIPVHEQVAFEAKKAMISGRLRPGDPFPSVRALSKAMKIHPNTAQKVVAQLTAEGLLEVRPGIGTVVLAPPPGTRSERGQLLGREVEQLTVEARKLGLTRQQLHDAIDEHWLLLEPVPEEKA</sequence>
<gene>
    <name evidence="5" type="ORF">IRI77_18715</name>
</gene>
<dbReference type="RefSeq" id="WP_194446566.1">
    <property type="nucleotide sequence ID" value="NZ_CP063849.1"/>
</dbReference>
<reference evidence="5 6" key="1">
    <citation type="submission" date="2020-10" db="EMBL/GenBank/DDBJ databases">
        <title>Complete genome sequence of Paludibaculum fermentans P105T, a facultatively anaerobic acidobacterium capable of dissimilatory Fe(III) reduction.</title>
        <authorList>
            <person name="Dedysh S.N."/>
            <person name="Beletsky A.V."/>
            <person name="Kulichevskaya I.S."/>
            <person name="Mardanov A.V."/>
            <person name="Ravin N.V."/>
        </authorList>
    </citation>
    <scope>NUCLEOTIDE SEQUENCE [LARGE SCALE GENOMIC DNA]</scope>
    <source>
        <strain evidence="5 6">P105</strain>
    </source>
</reference>
<proteinExistence type="predicted"/>
<evidence type="ECO:0000256" key="1">
    <source>
        <dbReference type="ARBA" id="ARBA00023015"/>
    </source>
</evidence>
<dbReference type="PANTHER" id="PTHR38445">
    <property type="entry name" value="HTH-TYPE TRANSCRIPTIONAL REPRESSOR YTRA"/>
    <property type="match status" value="1"/>
</dbReference>
<dbReference type="Proteomes" id="UP000593892">
    <property type="component" value="Chromosome"/>
</dbReference>
<dbReference type="PROSITE" id="PS50949">
    <property type="entry name" value="HTH_GNTR"/>
    <property type="match status" value="1"/>
</dbReference>
<accession>A0A7S7NJQ1</accession>
<dbReference type="KEGG" id="pfer:IRI77_18715"/>
<dbReference type="CDD" id="cd07377">
    <property type="entry name" value="WHTH_GntR"/>
    <property type="match status" value="1"/>
</dbReference>
<evidence type="ECO:0000256" key="2">
    <source>
        <dbReference type="ARBA" id="ARBA00023125"/>
    </source>
</evidence>
<dbReference type="InterPro" id="IPR036388">
    <property type="entry name" value="WH-like_DNA-bd_sf"/>
</dbReference>
<keyword evidence="6" id="KW-1185">Reference proteome</keyword>
<dbReference type="SMART" id="SM00345">
    <property type="entry name" value="HTH_GNTR"/>
    <property type="match status" value="1"/>
</dbReference>
<evidence type="ECO:0000256" key="3">
    <source>
        <dbReference type="ARBA" id="ARBA00023163"/>
    </source>
</evidence>
<dbReference type="Pfam" id="PF00392">
    <property type="entry name" value="GntR"/>
    <property type="match status" value="1"/>
</dbReference>
<dbReference type="EMBL" id="CP063849">
    <property type="protein sequence ID" value="QOY84896.1"/>
    <property type="molecule type" value="Genomic_DNA"/>
</dbReference>
<dbReference type="Gene3D" id="1.10.10.10">
    <property type="entry name" value="Winged helix-like DNA-binding domain superfamily/Winged helix DNA-binding domain"/>
    <property type="match status" value="1"/>
</dbReference>
<dbReference type="InterPro" id="IPR036390">
    <property type="entry name" value="WH_DNA-bd_sf"/>
</dbReference>
<evidence type="ECO:0000259" key="4">
    <source>
        <dbReference type="PROSITE" id="PS50949"/>
    </source>
</evidence>
<evidence type="ECO:0000313" key="5">
    <source>
        <dbReference type="EMBL" id="QOY84896.1"/>
    </source>
</evidence>
<dbReference type="SUPFAM" id="SSF46785">
    <property type="entry name" value="Winged helix' DNA-binding domain"/>
    <property type="match status" value="1"/>
</dbReference>